<gene>
    <name evidence="1" type="ORF">pPM01_0012</name>
</gene>
<evidence type="ECO:0000313" key="2">
    <source>
        <dbReference type="Proteomes" id="UP000031807"/>
    </source>
</evidence>
<dbReference type="GeneID" id="26626736"/>
<sequence length="62" mass="7229">MKNKITLNSGMILIADDEKVTVNADGSLFCPAWDMRFMLTRNISYNRTVTHREVKSFERLYS</sequence>
<protein>
    <submittedName>
        <fullName evidence="1">Uncharacterized protein</fullName>
    </submittedName>
</protein>
<keyword evidence="2" id="KW-1185">Reference proteome</keyword>
<dbReference type="KEGG" id="vg:26626736"/>
<evidence type="ECO:0000313" key="1">
    <source>
        <dbReference type="EMBL" id="AJA41261.1"/>
    </source>
</evidence>
<proteinExistence type="predicted"/>
<accession>A0A0B4SJY4</accession>
<dbReference type="Proteomes" id="UP000031807">
    <property type="component" value="Segment"/>
</dbReference>
<organism evidence="1 2">
    <name type="scientific">Proteus phage pPM_01</name>
    <dbReference type="NCBI Taxonomy" id="1567485"/>
    <lineage>
        <taxon>Viruses</taxon>
        <taxon>Duplodnaviria</taxon>
        <taxon>Heunggongvirae</taxon>
        <taxon>Uroviricota</taxon>
        <taxon>Caudoviricetes</taxon>
        <taxon>Casjensviridae</taxon>
        <taxon>Lavrentievavirus</taxon>
        <taxon>Lavrentievavirus pPM01</taxon>
    </lineage>
</organism>
<dbReference type="RefSeq" id="YP_009199625.1">
    <property type="nucleotide sequence ID" value="NC_028812.1"/>
</dbReference>
<dbReference type="OrthoDB" id="4241at10239"/>
<dbReference type="EMBL" id="KP063118">
    <property type="protein sequence ID" value="AJA41261.1"/>
    <property type="molecule type" value="Genomic_DNA"/>
</dbReference>
<name>A0A0B4SJY4_9CAUD</name>
<reference evidence="1 2" key="1">
    <citation type="submission" date="2014-10" db="EMBL/GenBank/DDBJ databases">
        <title>Characterization of phage pPM_01 specific to Proteus mirabilis.</title>
        <authorList>
            <person name="Wirjon I.A."/>
            <person name="Mat Arip Y."/>
        </authorList>
    </citation>
    <scope>NUCLEOTIDE SEQUENCE [LARGE SCALE GENOMIC DNA]</scope>
</reference>